<dbReference type="GO" id="GO:0000981">
    <property type="term" value="F:DNA-binding transcription factor activity, RNA polymerase II-specific"/>
    <property type="evidence" value="ECO:0007669"/>
    <property type="project" value="TreeGrafter"/>
</dbReference>
<evidence type="ECO:0008006" key="8">
    <source>
        <dbReference type="Google" id="ProtNLM"/>
    </source>
</evidence>
<keyword evidence="2" id="KW-0805">Transcription regulation</keyword>
<evidence type="ECO:0000256" key="3">
    <source>
        <dbReference type="ARBA" id="ARBA00023125"/>
    </source>
</evidence>
<dbReference type="AlphaFoldDB" id="A0A9P4HQH4"/>
<feature type="non-terminal residue" evidence="6">
    <location>
        <position position="1"/>
    </location>
</feature>
<name>A0A9P4HQH4_9PEZI</name>
<dbReference type="PANTHER" id="PTHR31845">
    <property type="entry name" value="FINGER DOMAIN PROTEIN, PUTATIVE-RELATED"/>
    <property type="match status" value="1"/>
</dbReference>
<organism evidence="6 7">
    <name type="scientific">Saccharata proteae CBS 121410</name>
    <dbReference type="NCBI Taxonomy" id="1314787"/>
    <lineage>
        <taxon>Eukaryota</taxon>
        <taxon>Fungi</taxon>
        <taxon>Dikarya</taxon>
        <taxon>Ascomycota</taxon>
        <taxon>Pezizomycotina</taxon>
        <taxon>Dothideomycetes</taxon>
        <taxon>Dothideomycetes incertae sedis</taxon>
        <taxon>Botryosphaeriales</taxon>
        <taxon>Saccharataceae</taxon>
        <taxon>Saccharata</taxon>
    </lineage>
</organism>
<evidence type="ECO:0000256" key="4">
    <source>
        <dbReference type="ARBA" id="ARBA00023163"/>
    </source>
</evidence>
<sequence length="378" mass="43515">LEPEEKVVHDCLSRYQTYMSKHFPFVVLPPETTVARMREKNPFLLKVIVAVASYHDLSKQRELGNELVNYIATHLLVRGERNVDLLQGLLVFIAWYHPHFFVNPQTSNLLQLAVGLTIDLGLKRSARAYGQERIEIATSRAAHGELSVCELHTSDERRALLGTFYLTTIVAQWAKRYDSMRYSAQLDDVCNYLEKAAEYTSDRHLVALVRLQHVVQRVERKVPFDDFTPDTMIPISMFVKQLHTELSHFRHTLPPDLAQNTTLLMHYYNAEIYLYEISLSPLPPTTQYADFAYRRLEMLNACMHSAKSFMSVYAQLPNSSYYNLPFVHFSQLTSAIIALSKLSRLSCTGWDIAHANAFIDFPSLLDHTAHRYEEARSV</sequence>
<feature type="non-terminal residue" evidence="6">
    <location>
        <position position="378"/>
    </location>
</feature>
<evidence type="ECO:0000256" key="2">
    <source>
        <dbReference type="ARBA" id="ARBA00023015"/>
    </source>
</evidence>
<keyword evidence="7" id="KW-1185">Reference proteome</keyword>
<dbReference type="GO" id="GO:0005634">
    <property type="term" value="C:nucleus"/>
    <property type="evidence" value="ECO:0007669"/>
    <property type="project" value="UniProtKB-SubCell"/>
</dbReference>
<dbReference type="Proteomes" id="UP000799776">
    <property type="component" value="Unassembled WGS sequence"/>
</dbReference>
<gene>
    <name evidence="6" type="ORF">K490DRAFT_4250</name>
</gene>
<evidence type="ECO:0000256" key="5">
    <source>
        <dbReference type="ARBA" id="ARBA00023242"/>
    </source>
</evidence>
<accession>A0A9P4HQH4</accession>
<evidence type="ECO:0000313" key="6">
    <source>
        <dbReference type="EMBL" id="KAF2084098.1"/>
    </source>
</evidence>
<comment type="subcellular location">
    <subcellularLocation>
        <location evidence="1">Nucleus</location>
    </subcellularLocation>
</comment>
<comment type="caution">
    <text evidence="6">The sequence shown here is derived from an EMBL/GenBank/DDBJ whole genome shotgun (WGS) entry which is preliminary data.</text>
</comment>
<dbReference type="InterPro" id="IPR051089">
    <property type="entry name" value="prtT"/>
</dbReference>
<dbReference type="CDD" id="cd12148">
    <property type="entry name" value="fungal_TF_MHR"/>
    <property type="match status" value="1"/>
</dbReference>
<proteinExistence type="predicted"/>
<reference evidence="6" key="1">
    <citation type="journal article" date="2020" name="Stud. Mycol.">
        <title>101 Dothideomycetes genomes: a test case for predicting lifestyles and emergence of pathogens.</title>
        <authorList>
            <person name="Haridas S."/>
            <person name="Albert R."/>
            <person name="Binder M."/>
            <person name="Bloem J."/>
            <person name="Labutti K."/>
            <person name="Salamov A."/>
            <person name="Andreopoulos B."/>
            <person name="Baker S."/>
            <person name="Barry K."/>
            <person name="Bills G."/>
            <person name="Bluhm B."/>
            <person name="Cannon C."/>
            <person name="Castanera R."/>
            <person name="Culley D."/>
            <person name="Daum C."/>
            <person name="Ezra D."/>
            <person name="Gonzalez J."/>
            <person name="Henrissat B."/>
            <person name="Kuo A."/>
            <person name="Liang C."/>
            <person name="Lipzen A."/>
            <person name="Lutzoni F."/>
            <person name="Magnuson J."/>
            <person name="Mondo S."/>
            <person name="Nolan M."/>
            <person name="Ohm R."/>
            <person name="Pangilinan J."/>
            <person name="Park H.-J."/>
            <person name="Ramirez L."/>
            <person name="Alfaro M."/>
            <person name="Sun H."/>
            <person name="Tritt A."/>
            <person name="Yoshinaga Y."/>
            <person name="Zwiers L.-H."/>
            <person name="Turgeon B."/>
            <person name="Goodwin S."/>
            <person name="Spatafora J."/>
            <person name="Crous P."/>
            <person name="Grigoriev I."/>
        </authorList>
    </citation>
    <scope>NUCLEOTIDE SEQUENCE</scope>
    <source>
        <strain evidence="6">CBS 121410</strain>
    </source>
</reference>
<dbReference type="OrthoDB" id="5226580at2759"/>
<dbReference type="GO" id="GO:0000976">
    <property type="term" value="F:transcription cis-regulatory region binding"/>
    <property type="evidence" value="ECO:0007669"/>
    <property type="project" value="TreeGrafter"/>
</dbReference>
<evidence type="ECO:0000313" key="7">
    <source>
        <dbReference type="Proteomes" id="UP000799776"/>
    </source>
</evidence>
<dbReference type="EMBL" id="ML978746">
    <property type="protein sequence ID" value="KAF2084098.1"/>
    <property type="molecule type" value="Genomic_DNA"/>
</dbReference>
<keyword evidence="3" id="KW-0238">DNA-binding</keyword>
<protein>
    <recommendedName>
        <fullName evidence="8">Transcription factor domain-containing protein</fullName>
    </recommendedName>
</protein>
<keyword evidence="4" id="KW-0804">Transcription</keyword>
<dbReference type="PANTHER" id="PTHR31845:SF10">
    <property type="entry name" value="ZN(II)2CYS6 TRANSCRIPTION FACTOR (EUROFUNG)"/>
    <property type="match status" value="1"/>
</dbReference>
<evidence type="ECO:0000256" key="1">
    <source>
        <dbReference type="ARBA" id="ARBA00004123"/>
    </source>
</evidence>
<keyword evidence="5" id="KW-0539">Nucleus</keyword>